<feature type="signal peptide" evidence="1">
    <location>
        <begin position="1"/>
        <end position="42"/>
    </location>
</feature>
<dbReference type="EMBL" id="JBHTMP010000056">
    <property type="protein sequence ID" value="MFD1324714.1"/>
    <property type="molecule type" value="Genomic_DNA"/>
</dbReference>
<comment type="caution">
    <text evidence="3">The sequence shown here is derived from an EMBL/GenBank/DDBJ whole genome shotgun (WGS) entry which is preliminary data.</text>
</comment>
<feature type="chain" id="PRO_5047108716" evidence="1">
    <location>
        <begin position="43"/>
        <end position="227"/>
    </location>
</feature>
<keyword evidence="4" id="KW-1185">Reference proteome</keyword>
<dbReference type="InterPro" id="IPR039564">
    <property type="entry name" value="Peptidase_C39-like"/>
</dbReference>
<dbReference type="Pfam" id="PF13529">
    <property type="entry name" value="Peptidase_C39_2"/>
    <property type="match status" value="1"/>
</dbReference>
<proteinExistence type="predicted"/>
<dbReference type="RefSeq" id="WP_377575800.1">
    <property type="nucleotide sequence ID" value="NZ_JBHTMP010000056.1"/>
</dbReference>
<keyword evidence="1" id="KW-0732">Signal</keyword>
<feature type="domain" description="Peptidase C39-like" evidence="2">
    <location>
        <begin position="66"/>
        <end position="201"/>
    </location>
</feature>
<dbReference type="Proteomes" id="UP001597260">
    <property type="component" value="Unassembled WGS sequence"/>
</dbReference>
<name>A0ABW3YJP7_9ACTN</name>
<evidence type="ECO:0000313" key="3">
    <source>
        <dbReference type="EMBL" id="MFD1324714.1"/>
    </source>
</evidence>
<gene>
    <name evidence="3" type="ORF">ACFQ4H_26880</name>
</gene>
<accession>A0ABW3YJP7</accession>
<dbReference type="Gene3D" id="3.90.70.10">
    <property type="entry name" value="Cysteine proteinases"/>
    <property type="match status" value="1"/>
</dbReference>
<dbReference type="SUPFAM" id="SSF54001">
    <property type="entry name" value="Cysteine proteinases"/>
    <property type="match status" value="1"/>
</dbReference>
<evidence type="ECO:0000256" key="1">
    <source>
        <dbReference type="SAM" id="SignalP"/>
    </source>
</evidence>
<dbReference type="PROSITE" id="PS51318">
    <property type="entry name" value="TAT"/>
    <property type="match status" value="1"/>
</dbReference>
<dbReference type="InterPro" id="IPR038765">
    <property type="entry name" value="Papain-like_cys_pep_sf"/>
</dbReference>
<protein>
    <submittedName>
        <fullName evidence="3">C39 family peptidase</fullName>
    </submittedName>
</protein>
<organism evidence="3 4">
    <name type="scientific">Micromonospora sonneratiae</name>
    <dbReference type="NCBI Taxonomy" id="1184706"/>
    <lineage>
        <taxon>Bacteria</taxon>
        <taxon>Bacillati</taxon>
        <taxon>Actinomycetota</taxon>
        <taxon>Actinomycetes</taxon>
        <taxon>Micromonosporales</taxon>
        <taxon>Micromonosporaceae</taxon>
        <taxon>Micromonospora</taxon>
    </lineage>
</organism>
<evidence type="ECO:0000259" key="2">
    <source>
        <dbReference type="Pfam" id="PF13529"/>
    </source>
</evidence>
<sequence>MSSSITRWLPALTRTTTRRTMLTCAGIAITAGAIAGPAAAQAAPGNSAHKAASNAKKPAKDKELRYQYKSQENYYYCGPAATRIAASANGHTMSQDEVARKLGTTTAGTNSAEDTTRVMRDITGKDYRTTSIPGPEATPAQMDQLQADVANAIENDKAVIANVRGGTTDANGIYRSYPGGHYVTVVGYEDEGRMVKIADPAAPSGDGTYWVSTINLANWMAERGYSS</sequence>
<dbReference type="InterPro" id="IPR006311">
    <property type="entry name" value="TAT_signal"/>
</dbReference>
<reference evidence="4" key="1">
    <citation type="journal article" date="2019" name="Int. J. Syst. Evol. Microbiol.">
        <title>The Global Catalogue of Microorganisms (GCM) 10K type strain sequencing project: providing services to taxonomists for standard genome sequencing and annotation.</title>
        <authorList>
            <consortium name="The Broad Institute Genomics Platform"/>
            <consortium name="The Broad Institute Genome Sequencing Center for Infectious Disease"/>
            <person name="Wu L."/>
            <person name="Ma J."/>
        </authorList>
    </citation>
    <scope>NUCLEOTIDE SEQUENCE [LARGE SCALE GENOMIC DNA]</scope>
    <source>
        <strain evidence="4">JCM 31037</strain>
    </source>
</reference>
<evidence type="ECO:0000313" key="4">
    <source>
        <dbReference type="Proteomes" id="UP001597260"/>
    </source>
</evidence>